<dbReference type="Pfam" id="PF00881">
    <property type="entry name" value="Nitroreductase"/>
    <property type="match status" value="1"/>
</dbReference>
<dbReference type="SUPFAM" id="SSF55469">
    <property type="entry name" value="FMN-dependent nitroreductase-like"/>
    <property type="match status" value="1"/>
</dbReference>
<dbReference type="PANTHER" id="PTHR43673">
    <property type="entry name" value="NAD(P)H NITROREDUCTASE YDGI-RELATED"/>
    <property type="match status" value="1"/>
</dbReference>
<evidence type="ECO:0000259" key="3">
    <source>
        <dbReference type="Pfam" id="PF00881"/>
    </source>
</evidence>
<dbReference type="CDD" id="cd02138">
    <property type="entry name" value="TdsD-like"/>
    <property type="match status" value="1"/>
</dbReference>
<evidence type="ECO:0000256" key="1">
    <source>
        <dbReference type="ARBA" id="ARBA00007118"/>
    </source>
</evidence>
<sequence>MSTPVLERTAETSVPLLDVLAERWSPRAFDPTSPIDEAKLTAALEAARWAPSASNTQPWRFIVARRGTDLHATIDGALVGFNREWAGNAQVLVAAFAEETDADGNPRPWAQYDLGQAVAHLSVQAHADGLFTHQMGGVDREALRALPGVDERFTPVSVIALGELGDASALSEKLQERETAPRLRRPLDETIIASA</sequence>
<organism evidence="4 5">
    <name type="scientific">Microbacterium aerolatum</name>
    <dbReference type="NCBI Taxonomy" id="153731"/>
    <lineage>
        <taxon>Bacteria</taxon>
        <taxon>Bacillati</taxon>
        <taxon>Actinomycetota</taxon>
        <taxon>Actinomycetes</taxon>
        <taxon>Micrococcales</taxon>
        <taxon>Microbacteriaceae</taxon>
        <taxon>Microbacterium</taxon>
    </lineage>
</organism>
<dbReference type="PANTHER" id="PTHR43673:SF10">
    <property type="entry name" value="NADH DEHYDROGENASE_NAD(P)H NITROREDUCTASE XCC3605-RELATED"/>
    <property type="match status" value="1"/>
</dbReference>
<dbReference type="AlphaFoldDB" id="A0A511AC61"/>
<dbReference type="OrthoDB" id="9802510at2"/>
<name>A0A511AC61_9MICO</name>
<dbReference type="EMBL" id="BJUW01000003">
    <property type="protein sequence ID" value="GEK85764.1"/>
    <property type="molecule type" value="Genomic_DNA"/>
</dbReference>
<dbReference type="InterPro" id="IPR000415">
    <property type="entry name" value="Nitroreductase-like"/>
</dbReference>
<dbReference type="GO" id="GO:0016491">
    <property type="term" value="F:oxidoreductase activity"/>
    <property type="evidence" value="ECO:0007669"/>
    <property type="project" value="UniProtKB-KW"/>
</dbReference>
<comment type="similarity">
    <text evidence="1">Belongs to the nitroreductase family.</text>
</comment>
<protein>
    <submittedName>
        <fullName evidence="4">Nitroreductase</fullName>
    </submittedName>
</protein>
<evidence type="ECO:0000313" key="4">
    <source>
        <dbReference type="EMBL" id="GEK85764.1"/>
    </source>
</evidence>
<accession>A0A511AC61</accession>
<evidence type="ECO:0000313" key="5">
    <source>
        <dbReference type="Proteomes" id="UP000321225"/>
    </source>
</evidence>
<dbReference type="Proteomes" id="UP000321225">
    <property type="component" value="Unassembled WGS sequence"/>
</dbReference>
<keyword evidence="2" id="KW-0560">Oxidoreductase</keyword>
<evidence type="ECO:0000256" key="2">
    <source>
        <dbReference type="ARBA" id="ARBA00023002"/>
    </source>
</evidence>
<dbReference type="Gene3D" id="3.40.109.10">
    <property type="entry name" value="NADH Oxidase"/>
    <property type="match status" value="1"/>
</dbReference>
<keyword evidence="5" id="KW-1185">Reference proteome</keyword>
<proteinExistence type="inferred from homology"/>
<gene>
    <name evidence="4" type="ORF">MAE01_09400</name>
</gene>
<reference evidence="4 5" key="1">
    <citation type="submission" date="2019-07" db="EMBL/GenBank/DDBJ databases">
        <title>Whole genome shotgun sequence of Microbacterium aerolatum NBRC 103071.</title>
        <authorList>
            <person name="Hosoyama A."/>
            <person name="Uohara A."/>
            <person name="Ohji S."/>
            <person name="Ichikawa N."/>
        </authorList>
    </citation>
    <scope>NUCLEOTIDE SEQUENCE [LARGE SCALE GENOMIC DNA]</scope>
    <source>
        <strain evidence="4 5">NBRC 103071</strain>
    </source>
</reference>
<dbReference type="InterPro" id="IPR029479">
    <property type="entry name" value="Nitroreductase"/>
</dbReference>
<comment type="caution">
    <text evidence="4">The sequence shown here is derived from an EMBL/GenBank/DDBJ whole genome shotgun (WGS) entry which is preliminary data.</text>
</comment>
<dbReference type="RefSeq" id="WP_147038387.1">
    <property type="nucleotide sequence ID" value="NZ_BJUW01000003.1"/>
</dbReference>
<feature type="domain" description="Nitroreductase" evidence="3">
    <location>
        <begin position="21"/>
        <end position="162"/>
    </location>
</feature>